<comment type="similarity">
    <text evidence="1">Belongs to the enoyl-CoA hydratase/isomerase family.</text>
</comment>
<dbReference type="NCBIfam" id="NF004857">
    <property type="entry name" value="PRK06210.1"/>
    <property type="match status" value="1"/>
</dbReference>
<keyword evidence="3" id="KW-1185">Reference proteome</keyword>
<dbReference type="Proteomes" id="UP000028702">
    <property type="component" value="Unassembled WGS sequence"/>
</dbReference>
<protein>
    <submittedName>
        <fullName evidence="2">Enoyl-CoA hydratase/isomerase</fullName>
    </submittedName>
</protein>
<reference evidence="2 3" key="1">
    <citation type="submission" date="2014-07" db="EMBL/GenBank/DDBJ databases">
        <title>Tepidicaulis marinum gen. nov., sp. nov., a novel marine bacterium denitrifying nitrate to nitrous oxide strictly under microaerobic conditions.</title>
        <authorList>
            <person name="Takeuchi M."/>
            <person name="Yamagishi T."/>
            <person name="Kamagata Y."/>
            <person name="Oshima K."/>
            <person name="Hattori M."/>
            <person name="Katayama T."/>
            <person name="Hanada S."/>
            <person name="Tamaki H."/>
            <person name="Marumo K."/>
            <person name="Maeda H."/>
            <person name="Nedachi M."/>
            <person name="Iwasaki W."/>
            <person name="Suwa Y."/>
            <person name="Sakata S."/>
        </authorList>
    </citation>
    <scope>NUCLEOTIDE SEQUENCE [LARGE SCALE GENOMIC DNA]</scope>
    <source>
        <strain evidence="2 3">MA2</strain>
    </source>
</reference>
<keyword evidence="2" id="KW-0413">Isomerase</keyword>
<dbReference type="PANTHER" id="PTHR43684">
    <property type="match status" value="1"/>
</dbReference>
<comment type="caution">
    <text evidence="2">The sequence shown here is derived from an EMBL/GenBank/DDBJ whole genome shotgun (WGS) entry which is preliminary data.</text>
</comment>
<dbReference type="EMBL" id="BBIO01000015">
    <property type="protein sequence ID" value="GAK46145.1"/>
    <property type="molecule type" value="Genomic_DNA"/>
</dbReference>
<sequence>MSEAVRAEAPGAQAHMSYEVKDGIGLITLNRPDKLNAWTGEMEKGVKRAVGAAAKDDKVRVIVLTGAGRGFCAGADMNLLQSIEPEGGRRNIVSKEEEEAVDLSYDHGPSVIEHFHGRFGYLFECPKPVIGAVNGACAGLGLVVSLFCDLRFASEEAKFTTSFAQRGLVAEHGIAWLLPRLIGSAHALDLLMSARKIDGREAARLGLVNQAFPADEFMEEVMAYARHMAANVSPRSMAVMKRQVYKSLFQDFNQSTDMADKEMQASFKSADFKEGVAHFVEKRSAHFTGR</sequence>
<dbReference type="Pfam" id="PF00378">
    <property type="entry name" value="ECH_1"/>
    <property type="match status" value="1"/>
</dbReference>
<evidence type="ECO:0000313" key="3">
    <source>
        <dbReference type="Proteomes" id="UP000028702"/>
    </source>
</evidence>
<dbReference type="SUPFAM" id="SSF52096">
    <property type="entry name" value="ClpP/crotonase"/>
    <property type="match status" value="1"/>
</dbReference>
<dbReference type="RefSeq" id="WP_197052936.1">
    <property type="nucleotide sequence ID" value="NZ_BBIO01000015.1"/>
</dbReference>
<dbReference type="InterPro" id="IPR001753">
    <property type="entry name" value="Enoyl-CoA_hydra/iso"/>
</dbReference>
<name>A0A081BDM7_9HYPH</name>
<dbReference type="PANTHER" id="PTHR43684:SF4">
    <property type="entry name" value="ENOYL-COA HYDRATASE_ISOMERASE FAMILY PROTEIN (AFU_ORTHOLOGUE AFUA_1G01890)"/>
    <property type="match status" value="1"/>
</dbReference>
<dbReference type="Gene3D" id="3.90.226.10">
    <property type="entry name" value="2-enoyl-CoA Hydratase, Chain A, domain 1"/>
    <property type="match status" value="1"/>
</dbReference>
<gene>
    <name evidence="2" type="ORF">M2A_2644</name>
</gene>
<evidence type="ECO:0000256" key="1">
    <source>
        <dbReference type="ARBA" id="ARBA00005254"/>
    </source>
</evidence>
<dbReference type="AlphaFoldDB" id="A0A081BDM7"/>
<dbReference type="InterPro" id="IPR029045">
    <property type="entry name" value="ClpP/crotonase-like_dom_sf"/>
</dbReference>
<accession>A0A081BDM7</accession>
<dbReference type="GO" id="GO:0016853">
    <property type="term" value="F:isomerase activity"/>
    <property type="evidence" value="ECO:0007669"/>
    <property type="project" value="UniProtKB-KW"/>
</dbReference>
<dbReference type="STRING" id="1333998.M2A_2644"/>
<dbReference type="InterPro" id="IPR051053">
    <property type="entry name" value="ECH/Chromodomain_protein"/>
</dbReference>
<proteinExistence type="inferred from homology"/>
<organism evidence="2 3">
    <name type="scientific">Tepidicaulis marinus</name>
    <dbReference type="NCBI Taxonomy" id="1333998"/>
    <lineage>
        <taxon>Bacteria</taxon>
        <taxon>Pseudomonadati</taxon>
        <taxon>Pseudomonadota</taxon>
        <taxon>Alphaproteobacteria</taxon>
        <taxon>Hyphomicrobiales</taxon>
        <taxon>Parvibaculaceae</taxon>
        <taxon>Tepidicaulis</taxon>
    </lineage>
</organism>
<dbReference type="eggNOG" id="COG1024">
    <property type="taxonomic scope" value="Bacteria"/>
</dbReference>
<evidence type="ECO:0000313" key="2">
    <source>
        <dbReference type="EMBL" id="GAK46145.1"/>
    </source>
</evidence>
<dbReference type="CDD" id="cd06558">
    <property type="entry name" value="crotonase-like"/>
    <property type="match status" value="1"/>
</dbReference>